<reference evidence="2" key="1">
    <citation type="submission" date="2021-01" db="EMBL/GenBank/DDBJ databases">
        <title>Whole genome shotgun sequence of Virgisporangium aliadipatigenens NBRC 105644.</title>
        <authorList>
            <person name="Komaki H."/>
            <person name="Tamura T."/>
        </authorList>
    </citation>
    <scope>NUCLEOTIDE SEQUENCE</scope>
    <source>
        <strain evidence="2">NBRC 105644</strain>
    </source>
</reference>
<accession>A0A8J4DT77</accession>
<feature type="region of interest" description="Disordered" evidence="1">
    <location>
        <begin position="42"/>
        <end position="68"/>
    </location>
</feature>
<evidence type="ECO:0000256" key="1">
    <source>
        <dbReference type="SAM" id="MobiDB-lite"/>
    </source>
</evidence>
<gene>
    <name evidence="2" type="ORF">Val02_58270</name>
</gene>
<dbReference type="AlphaFoldDB" id="A0A8J4DT77"/>
<dbReference type="RefSeq" id="WP_203902405.1">
    <property type="nucleotide sequence ID" value="NZ_BOPF01000023.1"/>
</dbReference>
<protein>
    <submittedName>
        <fullName evidence="2">Uncharacterized protein</fullName>
    </submittedName>
</protein>
<name>A0A8J4DT77_9ACTN</name>
<dbReference type="EMBL" id="BOPF01000023">
    <property type="protein sequence ID" value="GIJ48941.1"/>
    <property type="molecule type" value="Genomic_DNA"/>
</dbReference>
<keyword evidence="3" id="KW-1185">Reference proteome</keyword>
<proteinExistence type="predicted"/>
<dbReference type="InterPro" id="IPR017853">
    <property type="entry name" value="GH"/>
</dbReference>
<evidence type="ECO:0000313" key="3">
    <source>
        <dbReference type="Proteomes" id="UP000619260"/>
    </source>
</evidence>
<evidence type="ECO:0000313" key="2">
    <source>
        <dbReference type="EMBL" id="GIJ48941.1"/>
    </source>
</evidence>
<organism evidence="2 3">
    <name type="scientific">Virgisporangium aliadipatigenens</name>
    <dbReference type="NCBI Taxonomy" id="741659"/>
    <lineage>
        <taxon>Bacteria</taxon>
        <taxon>Bacillati</taxon>
        <taxon>Actinomycetota</taxon>
        <taxon>Actinomycetes</taxon>
        <taxon>Micromonosporales</taxon>
        <taxon>Micromonosporaceae</taxon>
        <taxon>Virgisporangium</taxon>
    </lineage>
</organism>
<dbReference type="Proteomes" id="UP000619260">
    <property type="component" value="Unassembled WGS sequence"/>
</dbReference>
<dbReference type="Gene3D" id="3.20.20.80">
    <property type="entry name" value="Glycosidases"/>
    <property type="match status" value="1"/>
</dbReference>
<sequence length="720" mass="78078">MSSLPMLQERRAGGPLSRPRRVIGAALALVLTAALGAAGHRAPQSAPDAGIARLDSVPPPPGGRSWAPAPVRVDGLAALATSNADGFALHTAGGPVTFLPGVNLGSTKPGHQPGELPGTADDYRRWFAAMAWLGVRVVRVYTIHPPAFYSELLRHNRASPERPLYLVQGVYLPDESYVQTRDLYQGAGTEAFTRELRDAVEAVHGNLHRDVTPGRAAGDWTADVSPWLAAWIAGVEWDPYAVDSTDRRNPNAPAHDGKYFRSTPEASPTERWIAARLDELATAQAAHGLSVPIAHANWPTTDPLRHPEEPLEQEDLVGVDANHILPTPAWPGGTFASYHAYPYYPDFQRHEPALQAFRYRGRGDPYAGYLDALKRHHAGAGMPTMITEFGVPSSIGSAHVGPLGRDQGGHSEREAMAMDAELMDLIQDLGLAGALVFAWTDEWFKFTWNTINHQEPAERRSLWHDPLTNEQHFGLIAMDATGAVNDAVTRLGPVTARVDESYVHLRVRAPGAKRLTIGFDTLPGEAAGAPPGATSRSPETAFALDLAARTGEAWIRSDLDPMPLDYAGGFGTRPPALNGWTRYQLTTNRDLVIPTTGQRLPAEFLDVGTLRYGGWDPLANDFDNRALWRIEGDDVVLRVPWGLAGFADPSSKAVLVPRGRQATAQVVDGVDLNVSIDGNDTAVGHLTWESWQRVGYAERLKDGARAVRDAFVRTAANGEH</sequence>
<dbReference type="SUPFAM" id="SSF51445">
    <property type="entry name" value="(Trans)glycosidases"/>
    <property type="match status" value="1"/>
</dbReference>
<comment type="caution">
    <text evidence="2">The sequence shown here is derived from an EMBL/GenBank/DDBJ whole genome shotgun (WGS) entry which is preliminary data.</text>
</comment>